<keyword evidence="2" id="KW-1133">Transmembrane helix</keyword>
<evidence type="ECO:0000256" key="1">
    <source>
        <dbReference type="ARBA" id="ARBA00022729"/>
    </source>
</evidence>
<keyword evidence="1" id="KW-0732">Signal</keyword>
<protein>
    <submittedName>
        <fullName evidence="4">Putative hydrolase</fullName>
    </submittedName>
</protein>
<dbReference type="Pfam" id="PF02230">
    <property type="entry name" value="Abhydrolase_2"/>
    <property type="match status" value="1"/>
</dbReference>
<dbReference type="PANTHER" id="PTHR43037:SF1">
    <property type="entry name" value="BLL1128 PROTEIN"/>
    <property type="match status" value="1"/>
</dbReference>
<evidence type="ECO:0000259" key="3">
    <source>
        <dbReference type="Pfam" id="PF02230"/>
    </source>
</evidence>
<proteinExistence type="predicted"/>
<keyword evidence="4" id="KW-0378">Hydrolase</keyword>
<keyword evidence="5" id="KW-1185">Reference proteome</keyword>
<keyword evidence="2" id="KW-0812">Transmembrane</keyword>
<dbReference type="InterPro" id="IPR029058">
    <property type="entry name" value="AB_hydrolase_fold"/>
</dbReference>
<dbReference type="Proteomes" id="UP000320672">
    <property type="component" value="Chromosome"/>
</dbReference>
<dbReference type="PANTHER" id="PTHR43037">
    <property type="entry name" value="UNNAMED PRODUCT-RELATED"/>
    <property type="match status" value="1"/>
</dbReference>
<evidence type="ECO:0000313" key="4">
    <source>
        <dbReference type="EMBL" id="QDS91920.1"/>
    </source>
</evidence>
<dbReference type="Gene3D" id="3.40.50.1820">
    <property type="entry name" value="alpha/beta hydrolase"/>
    <property type="match status" value="1"/>
</dbReference>
<gene>
    <name evidence="4" type="ORF">FF011L_06560</name>
</gene>
<dbReference type="AlphaFoldDB" id="A0A517MAK4"/>
<dbReference type="InterPro" id="IPR050955">
    <property type="entry name" value="Plant_Biomass_Hydrol_Est"/>
</dbReference>
<dbReference type="KEGG" id="rml:FF011L_06560"/>
<name>A0A517MAK4_9BACT</name>
<dbReference type="GO" id="GO:0016787">
    <property type="term" value="F:hydrolase activity"/>
    <property type="evidence" value="ECO:0007669"/>
    <property type="project" value="UniProtKB-KW"/>
</dbReference>
<evidence type="ECO:0000313" key="5">
    <source>
        <dbReference type="Proteomes" id="UP000320672"/>
    </source>
</evidence>
<keyword evidence="2" id="KW-0472">Membrane</keyword>
<evidence type="ECO:0000256" key="2">
    <source>
        <dbReference type="SAM" id="Phobius"/>
    </source>
</evidence>
<reference evidence="4 5" key="1">
    <citation type="submission" date="2019-02" db="EMBL/GenBank/DDBJ databases">
        <title>Deep-cultivation of Planctomycetes and their phenomic and genomic characterization uncovers novel biology.</title>
        <authorList>
            <person name="Wiegand S."/>
            <person name="Jogler M."/>
            <person name="Boedeker C."/>
            <person name="Pinto D."/>
            <person name="Vollmers J."/>
            <person name="Rivas-Marin E."/>
            <person name="Kohn T."/>
            <person name="Peeters S.H."/>
            <person name="Heuer A."/>
            <person name="Rast P."/>
            <person name="Oberbeckmann S."/>
            <person name="Bunk B."/>
            <person name="Jeske O."/>
            <person name="Meyerdierks A."/>
            <person name="Storesund J.E."/>
            <person name="Kallscheuer N."/>
            <person name="Luecker S."/>
            <person name="Lage O.M."/>
            <person name="Pohl T."/>
            <person name="Merkel B.J."/>
            <person name="Hornburger P."/>
            <person name="Mueller R.-W."/>
            <person name="Bruemmer F."/>
            <person name="Labrenz M."/>
            <person name="Spormann A.M."/>
            <person name="Op den Camp H."/>
            <person name="Overmann J."/>
            <person name="Amann R."/>
            <person name="Jetten M.S.M."/>
            <person name="Mascher T."/>
            <person name="Medema M.H."/>
            <person name="Devos D.P."/>
            <person name="Kaster A.-K."/>
            <person name="Ovreas L."/>
            <person name="Rohde M."/>
            <person name="Galperin M.Y."/>
            <person name="Jogler C."/>
        </authorList>
    </citation>
    <scope>NUCLEOTIDE SEQUENCE [LARGE SCALE GENOMIC DNA]</scope>
    <source>
        <strain evidence="4 5">FF011L</strain>
    </source>
</reference>
<feature type="domain" description="Phospholipase/carboxylesterase/thioesterase" evidence="3">
    <location>
        <begin position="87"/>
        <end position="274"/>
    </location>
</feature>
<organism evidence="4 5">
    <name type="scientific">Roseimaritima multifibrata</name>
    <dbReference type="NCBI Taxonomy" id="1930274"/>
    <lineage>
        <taxon>Bacteria</taxon>
        <taxon>Pseudomonadati</taxon>
        <taxon>Planctomycetota</taxon>
        <taxon>Planctomycetia</taxon>
        <taxon>Pirellulales</taxon>
        <taxon>Pirellulaceae</taxon>
        <taxon>Roseimaritima</taxon>
    </lineage>
</organism>
<feature type="transmembrane region" description="Helical" evidence="2">
    <location>
        <begin position="34"/>
        <end position="53"/>
    </location>
</feature>
<dbReference type="InterPro" id="IPR003140">
    <property type="entry name" value="PLipase/COase/thioEstase"/>
</dbReference>
<sequence length="289" mass="32515">MDAGDLRGCRPFTLPEYPFRDPFDNKLEIIMRRTLPFILLTAAMISIPTAAMAQKAKERFAAKEYKDADDNQLLYRILKPQDYDPKKSYPLVIFWHGAGERGDNNTSQLVHGMDDFATDEMMAKYPAFVVAPQCPTGERWVNVSWAADSHQMEEKPSESMRMSFELIDALQKEFSIDANRIYACGLSMGGFGTWDALQRRPNQFAAAIPICGGGDTAEAAELVNTPIWAFHGGADTVVKTQRSRDMIEAIKAAGGKPKYTEYPNVGHNSWAQTFANPEVYDWLFAQHRE</sequence>
<accession>A0A517MAK4</accession>
<dbReference type="SUPFAM" id="SSF53474">
    <property type="entry name" value="alpha/beta-Hydrolases"/>
    <property type="match status" value="1"/>
</dbReference>
<dbReference type="EMBL" id="CP036262">
    <property type="protein sequence ID" value="QDS91920.1"/>
    <property type="molecule type" value="Genomic_DNA"/>
</dbReference>